<keyword evidence="4" id="KW-1185">Reference proteome</keyword>
<dbReference type="RefSeq" id="WP_224192472.1">
    <property type="nucleotide sequence ID" value="NZ_JAIRAU010000019.1"/>
</dbReference>
<dbReference type="InterPro" id="IPR051686">
    <property type="entry name" value="Lipoprotein_DolP"/>
</dbReference>
<evidence type="ECO:0000259" key="2">
    <source>
        <dbReference type="PROSITE" id="PS50914"/>
    </source>
</evidence>
<dbReference type="Proteomes" id="UP001139031">
    <property type="component" value="Unassembled WGS sequence"/>
</dbReference>
<dbReference type="InterPro" id="IPR007055">
    <property type="entry name" value="BON_dom"/>
</dbReference>
<evidence type="ECO:0000256" key="1">
    <source>
        <dbReference type="SAM" id="MobiDB-lite"/>
    </source>
</evidence>
<accession>A0ABS7TRE0</accession>
<feature type="region of interest" description="Disordered" evidence="1">
    <location>
        <begin position="132"/>
        <end position="157"/>
    </location>
</feature>
<protein>
    <submittedName>
        <fullName evidence="3">BON domain-containing protein</fullName>
    </submittedName>
</protein>
<sequence>MHSKKHHNRGRRHRREGRADLGEARGMLVRAIDRVRAWFGDTEAACRLNQDDRRSRRDARLQAREDRRQQGQQRHRQQAQERMQGGGRGRRERTRGPYPLNFIPSPQVWPWQFMGRQMPWPPNPESYYQSALPTGVRGRPLGRRGRHTGRGPKGYVRPDTRIVEDINEALTYSPHIDASDIEVRVDKGDVVVTGSVDDRYIKRLVEDLIEDVSGVRDVQNNLRVEKRELQGAGGMSRGTGRREDLGAVRRDMDITVGQDLEDLDVSTLNTGKEGGGIRKDRGGFSGT</sequence>
<gene>
    <name evidence="3" type="ORF">K7C98_15680</name>
</gene>
<feature type="region of interest" description="Disordered" evidence="1">
    <location>
        <begin position="1"/>
        <end position="20"/>
    </location>
</feature>
<organism evidence="3 4">
    <name type="scientific">Nannocystis pusilla</name>
    <dbReference type="NCBI Taxonomy" id="889268"/>
    <lineage>
        <taxon>Bacteria</taxon>
        <taxon>Pseudomonadati</taxon>
        <taxon>Myxococcota</taxon>
        <taxon>Polyangia</taxon>
        <taxon>Nannocystales</taxon>
        <taxon>Nannocystaceae</taxon>
        <taxon>Nannocystis</taxon>
    </lineage>
</organism>
<reference evidence="3" key="1">
    <citation type="submission" date="2021-08" db="EMBL/GenBank/DDBJ databases">
        <authorList>
            <person name="Stevens D.C."/>
        </authorList>
    </citation>
    <scope>NUCLEOTIDE SEQUENCE</scope>
    <source>
        <strain evidence="3">DSM 53165</strain>
    </source>
</reference>
<dbReference type="PANTHER" id="PTHR34606:SF15">
    <property type="entry name" value="BON DOMAIN-CONTAINING PROTEIN"/>
    <property type="match status" value="1"/>
</dbReference>
<dbReference type="SMART" id="SM00749">
    <property type="entry name" value="BON"/>
    <property type="match status" value="1"/>
</dbReference>
<proteinExistence type="predicted"/>
<evidence type="ECO:0000313" key="3">
    <source>
        <dbReference type="EMBL" id="MBZ5710702.1"/>
    </source>
</evidence>
<dbReference type="InterPro" id="IPR014004">
    <property type="entry name" value="Transpt-assoc_nodulatn_dom_bac"/>
</dbReference>
<dbReference type="PROSITE" id="PS50914">
    <property type="entry name" value="BON"/>
    <property type="match status" value="1"/>
</dbReference>
<dbReference type="Gene3D" id="3.30.1340.30">
    <property type="match status" value="1"/>
</dbReference>
<dbReference type="Pfam" id="PF04972">
    <property type="entry name" value="BON"/>
    <property type="match status" value="1"/>
</dbReference>
<dbReference type="PANTHER" id="PTHR34606">
    <property type="entry name" value="BON DOMAIN-CONTAINING PROTEIN"/>
    <property type="match status" value="1"/>
</dbReference>
<feature type="compositionally biased region" description="Basic and acidic residues" evidence="1">
    <location>
        <begin position="50"/>
        <end position="69"/>
    </location>
</feature>
<name>A0ABS7TRE0_9BACT</name>
<feature type="compositionally biased region" description="Basic and acidic residues" evidence="1">
    <location>
        <begin position="275"/>
        <end position="287"/>
    </location>
</feature>
<feature type="compositionally biased region" description="Basic residues" evidence="1">
    <location>
        <begin position="1"/>
        <end position="16"/>
    </location>
</feature>
<dbReference type="EMBL" id="JAIRAU010000019">
    <property type="protein sequence ID" value="MBZ5710702.1"/>
    <property type="molecule type" value="Genomic_DNA"/>
</dbReference>
<feature type="domain" description="BON" evidence="2">
    <location>
        <begin position="158"/>
        <end position="226"/>
    </location>
</feature>
<comment type="caution">
    <text evidence="3">The sequence shown here is derived from an EMBL/GenBank/DDBJ whole genome shotgun (WGS) entry which is preliminary data.</text>
</comment>
<evidence type="ECO:0000313" key="4">
    <source>
        <dbReference type="Proteomes" id="UP001139031"/>
    </source>
</evidence>
<feature type="region of interest" description="Disordered" evidence="1">
    <location>
        <begin position="50"/>
        <end position="101"/>
    </location>
</feature>
<feature type="region of interest" description="Disordered" evidence="1">
    <location>
        <begin position="267"/>
        <end position="287"/>
    </location>
</feature>
<feature type="compositionally biased region" description="Basic residues" evidence="1">
    <location>
        <begin position="140"/>
        <end position="150"/>
    </location>
</feature>